<keyword evidence="4 8" id="KW-0413">Isomerase</keyword>
<dbReference type="InterPro" id="IPR035474">
    <property type="entry name" value="SIS_Kpsf"/>
</dbReference>
<organism evidence="8 9">
    <name type="scientific">Pseudaeromonas paramecii</name>
    <dbReference type="NCBI Taxonomy" id="2138166"/>
    <lineage>
        <taxon>Bacteria</taxon>
        <taxon>Pseudomonadati</taxon>
        <taxon>Pseudomonadota</taxon>
        <taxon>Gammaproteobacteria</taxon>
        <taxon>Aeromonadales</taxon>
        <taxon>Aeromonadaceae</taxon>
        <taxon>Pseudaeromonas</taxon>
    </lineage>
</organism>
<comment type="similarity">
    <text evidence="1 4">Belongs to the SIS family. GutQ/KpsF subfamily.</text>
</comment>
<dbReference type="PANTHER" id="PTHR42745">
    <property type="match status" value="1"/>
</dbReference>
<evidence type="ECO:0000313" key="9">
    <source>
        <dbReference type="Proteomes" id="UP001501321"/>
    </source>
</evidence>
<evidence type="ECO:0000256" key="4">
    <source>
        <dbReference type="PIRNR" id="PIRNR004692"/>
    </source>
</evidence>
<dbReference type="PROSITE" id="PS51371">
    <property type="entry name" value="CBS"/>
    <property type="match status" value="2"/>
</dbReference>
<gene>
    <name evidence="8" type="ORF">GCM10023095_16980</name>
</gene>
<feature type="domain" description="SIS" evidence="7">
    <location>
        <begin position="36"/>
        <end position="179"/>
    </location>
</feature>
<evidence type="ECO:0000256" key="1">
    <source>
        <dbReference type="ARBA" id="ARBA00008165"/>
    </source>
</evidence>
<evidence type="ECO:0000256" key="2">
    <source>
        <dbReference type="ARBA" id="ARBA00022737"/>
    </source>
</evidence>
<dbReference type="SUPFAM" id="SSF53697">
    <property type="entry name" value="SIS domain"/>
    <property type="match status" value="1"/>
</dbReference>
<dbReference type="SMART" id="SM00116">
    <property type="entry name" value="CBS"/>
    <property type="match status" value="2"/>
</dbReference>
<dbReference type="CDD" id="cd04604">
    <property type="entry name" value="CBS_pair_SIS_assoc"/>
    <property type="match status" value="1"/>
</dbReference>
<comment type="catalytic activity">
    <reaction evidence="4">
        <text>D-arabinose 5-phosphate = D-ribulose 5-phosphate</text>
        <dbReference type="Rhea" id="RHEA:23104"/>
        <dbReference type="ChEBI" id="CHEBI:57693"/>
        <dbReference type="ChEBI" id="CHEBI:58121"/>
        <dbReference type="EC" id="5.3.1.13"/>
    </reaction>
</comment>
<dbReference type="PIRSF" id="PIRSF004692">
    <property type="entry name" value="KdsD_KpsF"/>
    <property type="match status" value="1"/>
</dbReference>
<proteinExistence type="inferred from homology"/>
<keyword evidence="9" id="KW-1185">Reference proteome</keyword>
<dbReference type="NCBIfam" id="TIGR00393">
    <property type="entry name" value="kpsF"/>
    <property type="match status" value="1"/>
</dbReference>
<dbReference type="GO" id="GO:0016853">
    <property type="term" value="F:isomerase activity"/>
    <property type="evidence" value="ECO:0007669"/>
    <property type="project" value="UniProtKB-KW"/>
</dbReference>
<dbReference type="EC" id="5.3.1.13" evidence="4"/>
<dbReference type="CDD" id="cd05014">
    <property type="entry name" value="SIS_Kpsf"/>
    <property type="match status" value="1"/>
</dbReference>
<dbReference type="Pfam" id="PF01380">
    <property type="entry name" value="SIS"/>
    <property type="match status" value="1"/>
</dbReference>
<name>A0ABP8Q8H5_9GAMM</name>
<dbReference type="PROSITE" id="PS51464">
    <property type="entry name" value="SIS"/>
    <property type="match status" value="1"/>
</dbReference>
<evidence type="ECO:0000259" key="7">
    <source>
        <dbReference type="PROSITE" id="PS51464"/>
    </source>
</evidence>
<feature type="domain" description="CBS" evidence="6">
    <location>
        <begin position="272"/>
        <end position="324"/>
    </location>
</feature>
<feature type="domain" description="CBS" evidence="6">
    <location>
        <begin position="205"/>
        <end position="263"/>
    </location>
</feature>
<keyword evidence="2" id="KW-0677">Repeat</keyword>
<dbReference type="InterPro" id="IPR004800">
    <property type="entry name" value="KdsD/KpsF-type"/>
</dbReference>
<dbReference type="PANTHER" id="PTHR42745:SF1">
    <property type="entry name" value="ARABINOSE 5-PHOSPHATE ISOMERASE KDSD"/>
    <property type="match status" value="1"/>
</dbReference>
<evidence type="ECO:0000313" key="8">
    <source>
        <dbReference type="EMBL" id="GAA4498488.1"/>
    </source>
</evidence>
<evidence type="ECO:0000256" key="5">
    <source>
        <dbReference type="PROSITE-ProRule" id="PRU00703"/>
    </source>
</evidence>
<dbReference type="Gene3D" id="3.10.580.10">
    <property type="entry name" value="CBS-domain"/>
    <property type="match status" value="1"/>
</dbReference>
<protein>
    <recommendedName>
        <fullName evidence="4">Arabinose 5-phosphate isomerase</fullName>
        <shortName evidence="4">API</shortName>
        <ecNumber evidence="4">5.3.1.13</ecNumber>
    </recommendedName>
</protein>
<reference evidence="9" key="1">
    <citation type="journal article" date="2019" name="Int. J. Syst. Evol. Microbiol.">
        <title>The Global Catalogue of Microorganisms (GCM) 10K type strain sequencing project: providing services to taxonomists for standard genome sequencing and annotation.</title>
        <authorList>
            <consortium name="The Broad Institute Genomics Platform"/>
            <consortium name="The Broad Institute Genome Sequencing Center for Infectious Disease"/>
            <person name="Wu L."/>
            <person name="Ma J."/>
        </authorList>
    </citation>
    <scope>NUCLEOTIDE SEQUENCE [LARGE SCALE GENOMIC DNA]</scope>
    <source>
        <strain evidence="9">JCM 32226</strain>
    </source>
</reference>
<dbReference type="InterPro" id="IPR000644">
    <property type="entry name" value="CBS_dom"/>
</dbReference>
<dbReference type="EMBL" id="BAABFC010000012">
    <property type="protein sequence ID" value="GAA4498488.1"/>
    <property type="molecule type" value="Genomic_DNA"/>
</dbReference>
<evidence type="ECO:0000259" key="6">
    <source>
        <dbReference type="PROSITE" id="PS51371"/>
    </source>
</evidence>
<dbReference type="Gene3D" id="3.40.50.10490">
    <property type="entry name" value="Glucose-6-phosphate isomerase like protein, domain 1"/>
    <property type="match status" value="1"/>
</dbReference>
<comment type="caution">
    <text evidence="8">The sequence shown here is derived from an EMBL/GenBank/DDBJ whole genome shotgun (WGS) entry which is preliminary data.</text>
</comment>
<dbReference type="Pfam" id="PF00571">
    <property type="entry name" value="CBS"/>
    <property type="match status" value="2"/>
</dbReference>
<evidence type="ECO:0000256" key="3">
    <source>
        <dbReference type="ARBA" id="ARBA00023122"/>
    </source>
</evidence>
<dbReference type="InterPro" id="IPR050986">
    <property type="entry name" value="GutQ/KpsF_isomerases"/>
</dbReference>
<sequence length="324" mass="34274">MPDQFDFRRVARRVLDIEKQAIDNLYATLDEAFDAACQRLSACQGKVIVMGMGKSGHIGRKIAATLASTGTSAFFVHPGEASHGDLGMVGPKDLVIAISNSGESDEIIALLPVLKRWGVPMIAMTARPTSTMAREAVVHLNTRVEQEACPLGLAPTSSTTATLVLGDALAVALLEAKGFTADDFALSHPGGSLGRRLLLRTSDLMHAGDELPQVPQDASISQALLEVSRKGLGMTAVVAADGRLAGLFTDGDLRRILDQQIDIHQTPIARVMTANCITVGPDMLAAEAVQLMQSRKINGLVVVDGDHKPVGAFNMHDVLKAGVV</sequence>
<dbReference type="InterPro" id="IPR046348">
    <property type="entry name" value="SIS_dom_sf"/>
</dbReference>
<dbReference type="InterPro" id="IPR001347">
    <property type="entry name" value="SIS_dom"/>
</dbReference>
<dbReference type="RefSeq" id="WP_345012682.1">
    <property type="nucleotide sequence ID" value="NZ_BAABFC010000012.1"/>
</dbReference>
<dbReference type="Proteomes" id="UP001501321">
    <property type="component" value="Unassembled WGS sequence"/>
</dbReference>
<keyword evidence="3 5" id="KW-0129">CBS domain</keyword>
<dbReference type="InterPro" id="IPR046342">
    <property type="entry name" value="CBS_dom_sf"/>
</dbReference>
<accession>A0ABP8Q8H5</accession>